<dbReference type="EMBL" id="JBHSMS010000003">
    <property type="protein sequence ID" value="MFC5509528.1"/>
    <property type="molecule type" value="Genomic_DNA"/>
</dbReference>
<protein>
    <submittedName>
        <fullName evidence="3">YceI family protein</fullName>
    </submittedName>
</protein>
<dbReference type="InterPro" id="IPR036761">
    <property type="entry name" value="TTHA0802/YceI-like_sf"/>
</dbReference>
<keyword evidence="4" id="KW-1185">Reference proteome</keyword>
<evidence type="ECO:0000256" key="1">
    <source>
        <dbReference type="SAM" id="SignalP"/>
    </source>
</evidence>
<comment type="caution">
    <text evidence="3">The sequence shown here is derived from an EMBL/GenBank/DDBJ whole genome shotgun (WGS) entry which is preliminary data.</text>
</comment>
<keyword evidence="1" id="KW-0732">Signal</keyword>
<dbReference type="PROSITE" id="PS51257">
    <property type="entry name" value="PROKAR_LIPOPROTEIN"/>
    <property type="match status" value="1"/>
</dbReference>
<name>A0ABW0PC94_9BURK</name>
<evidence type="ECO:0000313" key="4">
    <source>
        <dbReference type="Proteomes" id="UP001596031"/>
    </source>
</evidence>
<reference evidence="4" key="1">
    <citation type="journal article" date="2019" name="Int. J. Syst. Evol. Microbiol.">
        <title>The Global Catalogue of Microorganisms (GCM) 10K type strain sequencing project: providing services to taxonomists for standard genome sequencing and annotation.</title>
        <authorList>
            <consortium name="The Broad Institute Genomics Platform"/>
            <consortium name="The Broad Institute Genome Sequencing Center for Infectious Disease"/>
            <person name="Wu L."/>
            <person name="Ma J."/>
        </authorList>
    </citation>
    <scope>NUCLEOTIDE SEQUENCE [LARGE SCALE GENOMIC DNA]</scope>
    <source>
        <strain evidence="4">CCUG 38813</strain>
    </source>
</reference>
<dbReference type="SMART" id="SM00867">
    <property type="entry name" value="YceI"/>
    <property type="match status" value="1"/>
</dbReference>
<evidence type="ECO:0000313" key="3">
    <source>
        <dbReference type="EMBL" id="MFC5509528.1"/>
    </source>
</evidence>
<feature type="chain" id="PRO_5045535412" evidence="1">
    <location>
        <begin position="28"/>
        <end position="235"/>
    </location>
</feature>
<dbReference type="Gene3D" id="2.40.128.110">
    <property type="entry name" value="Lipid/polyisoprenoid-binding, YceI-like"/>
    <property type="match status" value="1"/>
</dbReference>
<feature type="signal peptide" evidence="1">
    <location>
        <begin position="1"/>
        <end position="27"/>
    </location>
</feature>
<dbReference type="InterPro" id="IPR007372">
    <property type="entry name" value="Lipid/polyisoprenoid-bd_YceI"/>
</dbReference>
<dbReference type="Pfam" id="PF04264">
    <property type="entry name" value="YceI"/>
    <property type="match status" value="1"/>
</dbReference>
<dbReference type="RefSeq" id="WP_379715309.1">
    <property type="nucleotide sequence ID" value="NZ_JBHSMS010000003.1"/>
</dbReference>
<gene>
    <name evidence="3" type="ORF">ACFPOU_00115</name>
</gene>
<feature type="domain" description="Lipid/polyisoprenoid-binding YceI-like" evidence="2">
    <location>
        <begin position="50"/>
        <end position="224"/>
    </location>
</feature>
<accession>A0ABW0PC94</accession>
<evidence type="ECO:0000259" key="2">
    <source>
        <dbReference type="SMART" id="SM00867"/>
    </source>
</evidence>
<dbReference type="Proteomes" id="UP001596031">
    <property type="component" value="Unassembled WGS sequence"/>
</dbReference>
<organism evidence="3 4">
    <name type="scientific">Massilia jejuensis</name>
    <dbReference type="NCBI Taxonomy" id="648894"/>
    <lineage>
        <taxon>Bacteria</taxon>
        <taxon>Pseudomonadati</taxon>
        <taxon>Pseudomonadota</taxon>
        <taxon>Betaproteobacteria</taxon>
        <taxon>Burkholderiales</taxon>
        <taxon>Oxalobacteraceae</taxon>
        <taxon>Telluria group</taxon>
        <taxon>Massilia</taxon>
    </lineage>
</organism>
<sequence length="235" mass="24707">MRRRWRPPTAGGIALVALLASCGRQLAPPVPDQGADPGAYRARAGSGAAVYAVDPQASLVAVTVRRAGLMARLGHDHVVASRTLSGFVAPDAGSANLSFRIDQMTVDEPQLLRDAGIGKQPSAQAVEGTRTNMLGLVLEAQRYPVVTLHAQQQADGQLRVAVTLHGATRSLALPATVRVDAAQVTASGTARLKQTDFGIVPFSVGGGLLSVQDELEVRYHIVARRRRPSVDSPDG</sequence>
<dbReference type="SUPFAM" id="SSF101874">
    <property type="entry name" value="YceI-like"/>
    <property type="match status" value="1"/>
</dbReference>
<proteinExistence type="predicted"/>